<evidence type="ECO:0000313" key="3">
    <source>
        <dbReference type="Proteomes" id="UP000051906"/>
    </source>
</evidence>
<reference evidence="2 3" key="1">
    <citation type="journal article" date="2015" name="Genome Announc.">
        <title>Expanding the biotechnology potential of lactobacilli through comparative genomics of 213 strains and associated genera.</title>
        <authorList>
            <person name="Sun Z."/>
            <person name="Harris H.M."/>
            <person name="McCann A."/>
            <person name="Guo C."/>
            <person name="Argimon S."/>
            <person name="Zhang W."/>
            <person name="Yang X."/>
            <person name="Jeffery I.B."/>
            <person name="Cooney J.C."/>
            <person name="Kagawa T.F."/>
            <person name="Liu W."/>
            <person name="Song Y."/>
            <person name="Salvetti E."/>
            <person name="Wrobel A."/>
            <person name="Rasinkangas P."/>
            <person name="Parkhill J."/>
            <person name="Rea M.C."/>
            <person name="O'Sullivan O."/>
            <person name="Ritari J."/>
            <person name="Douillard F.P."/>
            <person name="Paul Ross R."/>
            <person name="Yang R."/>
            <person name="Briner A.E."/>
            <person name="Felis G.E."/>
            <person name="de Vos W.M."/>
            <person name="Barrangou R."/>
            <person name="Klaenhammer T.R."/>
            <person name="Caufield P.W."/>
            <person name="Cui Y."/>
            <person name="Zhang H."/>
            <person name="O'Toole P.W."/>
        </authorList>
    </citation>
    <scope>NUCLEOTIDE SEQUENCE [LARGE SCALE GENOMIC DNA]</scope>
    <source>
        <strain evidence="2 3">DSM 22467</strain>
    </source>
</reference>
<sequence length="70" mass="7437">MMVILLLLGLLLLFPILRLVFGLAGWVLGLVGTLVIGLVILVAFAALFRFFLVAVLVVGGGVWAGRALFN</sequence>
<keyword evidence="3" id="KW-1185">Reference proteome</keyword>
<evidence type="ECO:0000256" key="1">
    <source>
        <dbReference type="SAM" id="Phobius"/>
    </source>
</evidence>
<keyword evidence="1" id="KW-1133">Transmembrane helix</keyword>
<gene>
    <name evidence="2" type="ORF">IV54_GL000045</name>
</gene>
<name>A0A0R2LUJ3_9LACO</name>
<protein>
    <submittedName>
        <fullName evidence="2">Uncharacterized protein</fullName>
    </submittedName>
</protein>
<keyword evidence="1" id="KW-0812">Transmembrane</keyword>
<dbReference type="Proteomes" id="UP000051906">
    <property type="component" value="Unassembled WGS sequence"/>
</dbReference>
<accession>A0A0R2LUJ3</accession>
<keyword evidence="1" id="KW-0472">Membrane</keyword>
<proteinExistence type="predicted"/>
<evidence type="ECO:0000313" key="2">
    <source>
        <dbReference type="EMBL" id="KRO03595.1"/>
    </source>
</evidence>
<dbReference type="AlphaFoldDB" id="A0A0R2LUJ3"/>
<dbReference type="EMBL" id="JQCA01000072">
    <property type="protein sequence ID" value="KRO03595.1"/>
    <property type="molecule type" value="Genomic_DNA"/>
</dbReference>
<feature type="transmembrane region" description="Helical" evidence="1">
    <location>
        <begin position="34"/>
        <end position="64"/>
    </location>
</feature>
<organism evidence="2 3">
    <name type="scientific">Levilactobacillus paucivorans</name>
    <dbReference type="NCBI Taxonomy" id="616990"/>
    <lineage>
        <taxon>Bacteria</taxon>
        <taxon>Bacillati</taxon>
        <taxon>Bacillota</taxon>
        <taxon>Bacilli</taxon>
        <taxon>Lactobacillales</taxon>
        <taxon>Lactobacillaceae</taxon>
        <taxon>Levilactobacillus</taxon>
    </lineage>
</organism>
<dbReference type="PATRIC" id="fig|616990.3.peg.48"/>
<comment type="caution">
    <text evidence="2">The sequence shown here is derived from an EMBL/GenBank/DDBJ whole genome shotgun (WGS) entry which is preliminary data.</text>
</comment>